<feature type="domain" description="DSBA-like thioredoxin" evidence="1">
    <location>
        <begin position="1586"/>
        <end position="1794"/>
    </location>
</feature>
<gene>
    <name evidence="6" type="ORF">DDE83_002794</name>
</gene>
<protein>
    <submittedName>
        <fullName evidence="6">Ring zinc finger protein</fullName>
    </submittedName>
</protein>
<dbReference type="OrthoDB" id="6108at2759"/>
<evidence type="ECO:0000313" key="6">
    <source>
        <dbReference type="EMBL" id="RAR13905.1"/>
    </source>
</evidence>
<dbReference type="PANTHER" id="PTHR12389">
    <property type="entry name" value="ZINC FINGER PROTEIN 294"/>
    <property type="match status" value="1"/>
</dbReference>
<keyword evidence="7" id="KW-1185">Reference proteome</keyword>
<evidence type="ECO:0000259" key="3">
    <source>
        <dbReference type="Pfam" id="PF22999"/>
    </source>
</evidence>
<feature type="domain" description="E3 ubiquitin-protein ligase listerin ubiquitin conjugating" evidence="4">
    <location>
        <begin position="1463"/>
        <end position="1545"/>
    </location>
</feature>
<evidence type="ECO:0000259" key="5">
    <source>
        <dbReference type="Pfam" id="PF23280"/>
    </source>
</evidence>
<dbReference type="Pfam" id="PF23009">
    <property type="entry name" value="UBC_like"/>
    <property type="match status" value="1"/>
</dbReference>
<evidence type="ECO:0000313" key="7">
    <source>
        <dbReference type="Proteomes" id="UP000249619"/>
    </source>
</evidence>
<dbReference type="InterPro" id="IPR054478">
    <property type="entry name" value="LTN1_UBC"/>
</dbReference>
<dbReference type="STRING" id="183478.A0A364N9A9"/>
<dbReference type="GO" id="GO:0043023">
    <property type="term" value="F:ribosomal large subunit binding"/>
    <property type="evidence" value="ECO:0007669"/>
    <property type="project" value="TreeGrafter"/>
</dbReference>
<reference evidence="7" key="1">
    <citation type="submission" date="2018-05" db="EMBL/GenBank/DDBJ databases">
        <title>Draft genome sequence of Stemphylium lycopersici strain CIDEFI 213.</title>
        <authorList>
            <person name="Medina R."/>
            <person name="Franco M.E.E."/>
            <person name="Lucentini C.G."/>
            <person name="Saparrat M.C.N."/>
            <person name="Balatti P.A."/>
        </authorList>
    </citation>
    <scope>NUCLEOTIDE SEQUENCE [LARGE SCALE GENOMIC DNA]</scope>
    <source>
        <strain evidence="7">CIDEFI 213</strain>
    </source>
</reference>
<dbReference type="Gene3D" id="3.40.30.10">
    <property type="entry name" value="Glutaredoxin"/>
    <property type="match status" value="2"/>
</dbReference>
<evidence type="ECO:0000259" key="2">
    <source>
        <dbReference type="Pfam" id="PF22958"/>
    </source>
</evidence>
<dbReference type="GO" id="GO:0018845">
    <property type="term" value="F:2-hydroxychromene-2-carboxylate isomerase activity"/>
    <property type="evidence" value="ECO:0007669"/>
    <property type="project" value="InterPro"/>
</dbReference>
<name>A0A364N9A9_STELY</name>
<dbReference type="CDD" id="cd03022">
    <property type="entry name" value="DsbA_HCCA_Iso"/>
    <property type="match status" value="1"/>
</dbReference>
<dbReference type="InterPro" id="IPR016024">
    <property type="entry name" value="ARM-type_fold"/>
</dbReference>
<dbReference type="GO" id="GO:1990116">
    <property type="term" value="P:ribosome-associated ubiquitin-dependent protein catabolic process"/>
    <property type="evidence" value="ECO:0007669"/>
    <property type="project" value="InterPro"/>
</dbReference>
<organism evidence="6 7">
    <name type="scientific">Stemphylium lycopersici</name>
    <name type="common">Tomato gray leaf spot disease fungus</name>
    <name type="synonym">Thyrospora lycopersici</name>
    <dbReference type="NCBI Taxonomy" id="183478"/>
    <lineage>
        <taxon>Eukaryota</taxon>
        <taxon>Fungi</taxon>
        <taxon>Dikarya</taxon>
        <taxon>Ascomycota</taxon>
        <taxon>Pezizomycotina</taxon>
        <taxon>Dothideomycetes</taxon>
        <taxon>Pleosporomycetidae</taxon>
        <taxon>Pleosporales</taxon>
        <taxon>Pleosporineae</taxon>
        <taxon>Pleosporaceae</taxon>
        <taxon>Stemphylium</taxon>
    </lineage>
</organism>
<dbReference type="InterPro" id="IPR036249">
    <property type="entry name" value="Thioredoxin-like_sf"/>
</dbReference>
<sequence length="2082" mass="229981">MSKRAAKAQASSARAAVATSFGAFGSASPAFGASSSPLSYVSEPPDLSAVSDPNVVVYFRNLSKKDSTTKAKALEDIQAHVASLQTPIEEGLLEAWIKIYPRTSIDNAKAVRQNAHLLHGQFAVAAGKRIAKYMPKSVAAWLCGLYDSDRSVVEATQTSLKQVFNTPEKLQSIRKIYQQPILDYCRDAIDKESPTTLSDERTVTKDDAEAKYSRVISACVSLLGSLLANLQPEELSKYQADYESLLGDKKLWDFSSYNDAGIRRSVHRLLQTCLAKEDAAIQQNLKTVSKAYLAEALNSDQTGSVSDYVGTLTLLTSKHPTVWTSDYSSKTAVDRRLRQFLKKGSQLGPRDFWARLTGLFKVLPKEVLPEHDTDTVELLNALHGGIVRKDEPKYTHEAAFGTYLEISSLLSQRLAEPEKIKLLKEMVLPIIAQYLHPTFETSHWAVPSNAAGLLTKALGIESMLPVLGEQWPEFAQELIQAIKTSAPEQSKDYEKSQTGVVQHATRFATVQDLTLKIEALATLQPVVAKACTSIVAEALQVLKNRNGKPFSAAGAIAALLKRNPALISSTEVEQDLENFIQQDLPALVLSPSSPYLFEILYSKSDSAAFDDAWSACLKTVLKETDSPIKTKALESILTSSRIPSDFNLATSDAELQNYIIANVHEAVEGSAEWDSFNRMLQSPAKILSPETTDNVLVYMTETLSISQQAPYSLQGLRQIVKSNPSMLREFLARPQGSGLLQGLLLASESPNDEIAQGATAVNASIQTILSSVSDSKQSMYDLIQQGLRNATPTSVSIETLVDLAKQSVKAGGDWDHVSKVFPSIDDWNVALEPFFNAAPKSSLAITNPLGGAVYLVTSDQSPSTIVNMPRDVDGYSVAYRMAQYVTRLFKNPDLFPIGMVPSELRDIYLRNIAVAVQLADDNIGLAGANGLWAHYDSDVETDAMTFVSDAQSLIAQELKTLAATWTDDNANVSLWTWANTLLSKISADTTAPTYYHARTYSVLIADAVEIAGWKNSQTAQLQEKLQETRKSANIFQFFGLLNAFKEPLTASRTCQRTCSEILADLTGLDIEESPEEALRKLIQLNSVVTQDAFVEESAKHRVLLFVNHVVAWLREGQVAQPIKAELCRSLTVLLPLISDRYGDQWNDILHALAATWSTTSELEANESGMDSPIPLLHASLKLYAQLRTLTQAEEPNDDLVDAWKETEQLHFPDEFHQPLKMVNDVLARQISKVSLKNLESTEELFPLLYVESQPVQQTAFDILHKQIPAAQEQVSIDAALEKSTARLPEELLSLIIDAPTVSALAEANFERSVPLSLRGYLLSWRLVFDHLEHASFKVKNDYVEHIREGDYLPGLLDFTFDFLGHAHNKPVDISKLDITEYEADVEPPKRDLQWLLTHLYFLCLRDLPALTKSWFKNCKSRALVVSLEPWTERYVSQPVIVAALDAVTKWSEDQAAAEPDSPFTVKVVSRAREITASYIVDEQTMAMRISLPAAFPLANAHIEGLNRVAVNETKWQSWLRTSLGAITIFNGSLIDALTTFKRNVDGALKGQSECSICYSIVGSDRKLPDKKFFPSLTMASTPSSPTLVFNYDISCPFAYIASTRVRALAQRTNTTLIYRPVLLGAIYRATAAPQGAGGSASDVFNSAKKAVTAKGMQRTLTRYQINYNPPPQHPRKTVNALRLLYCVWDQAKRAVLTDAMFRAYWVEGRDVNDDAVLLDIAKECGIEGFDARCFEDQDARKELAHATGEAIDRGAFGVPGFWIPGAARDGQEGREEGGRFFWGQDRMHFVEATLRSLSSPVAATTTDPWTQVSHLRSLMPRCTPSNTLSNRVKLEFWFDFSSPWAFLGYTQLPRLQRTFGPQLEIVLKPFLLGILFREIGAPNLPMTAISATKAAWSRQDHADWTRWWNAVDVQEGGSGARGKDGEIKFYWTDNFPIRTPTVLRVGIVEPETTRVLFSACWEQNKNVSDDSVLRSVLDEAGYDGAGLIARANALDIKAKLRAFTSEAKELGLCGVPTYRVLRQQQEGGEFEAVGGLVWGQDEASVVEDLIAGWVPEKGGQVAEVGRVSYDDAQVGKRVGAKL</sequence>
<dbReference type="GO" id="GO:0072344">
    <property type="term" value="P:rescue of stalled ribosome"/>
    <property type="evidence" value="ECO:0007669"/>
    <property type="project" value="TreeGrafter"/>
</dbReference>
<dbReference type="InterPro" id="IPR054476">
    <property type="entry name" value="Ltn1_N"/>
</dbReference>
<dbReference type="Pfam" id="PF22958">
    <property type="entry name" value="Ltn1_1st"/>
    <property type="match status" value="1"/>
</dbReference>
<dbReference type="InterPro" id="IPR044087">
    <property type="entry name" value="NahD-like"/>
</dbReference>
<proteinExistence type="predicted"/>
<feature type="domain" description="E3 ubiquitin-protein ligase listerin tetratricopeptide repeats region" evidence="5">
    <location>
        <begin position="607"/>
        <end position="759"/>
    </location>
</feature>
<accession>A0A364N9A9</accession>
<dbReference type="GO" id="GO:1990112">
    <property type="term" value="C:RQC complex"/>
    <property type="evidence" value="ECO:0007669"/>
    <property type="project" value="InterPro"/>
</dbReference>
<dbReference type="InterPro" id="IPR039795">
    <property type="entry name" value="LTN1/Rkr1"/>
</dbReference>
<dbReference type="GO" id="GO:0061630">
    <property type="term" value="F:ubiquitin protein ligase activity"/>
    <property type="evidence" value="ECO:0007669"/>
    <property type="project" value="InterPro"/>
</dbReference>
<dbReference type="SUPFAM" id="SSF48371">
    <property type="entry name" value="ARM repeat"/>
    <property type="match status" value="1"/>
</dbReference>
<feature type="domain" description="DSBA-like thioredoxin" evidence="1">
    <location>
        <begin position="1951"/>
        <end position="2050"/>
    </location>
</feature>
<dbReference type="Pfam" id="PF01323">
    <property type="entry name" value="DSBA"/>
    <property type="match status" value="2"/>
</dbReference>
<dbReference type="Pfam" id="PF23280">
    <property type="entry name" value="TPR_26"/>
    <property type="match status" value="1"/>
</dbReference>
<comment type="caution">
    <text evidence="6">The sequence shown here is derived from an EMBL/GenBank/DDBJ whole genome shotgun (WGS) entry which is preliminary data.</text>
</comment>
<dbReference type="EMBL" id="QGDH01000029">
    <property type="protein sequence ID" value="RAR13905.1"/>
    <property type="molecule type" value="Genomic_DNA"/>
</dbReference>
<dbReference type="GO" id="GO:0005829">
    <property type="term" value="C:cytosol"/>
    <property type="evidence" value="ECO:0007669"/>
    <property type="project" value="TreeGrafter"/>
</dbReference>
<dbReference type="Proteomes" id="UP000249619">
    <property type="component" value="Unassembled WGS sequence"/>
</dbReference>
<dbReference type="SUPFAM" id="SSF52833">
    <property type="entry name" value="Thioredoxin-like"/>
    <property type="match status" value="2"/>
</dbReference>
<dbReference type="InterPro" id="IPR011989">
    <property type="entry name" value="ARM-like"/>
</dbReference>
<dbReference type="PANTHER" id="PTHR12389:SF0">
    <property type="entry name" value="E3 UBIQUITIN-PROTEIN LIGASE LISTERIN"/>
    <property type="match status" value="1"/>
</dbReference>
<evidence type="ECO:0000259" key="4">
    <source>
        <dbReference type="Pfam" id="PF23009"/>
    </source>
</evidence>
<dbReference type="GO" id="GO:0016491">
    <property type="term" value="F:oxidoreductase activity"/>
    <property type="evidence" value="ECO:0007669"/>
    <property type="project" value="InterPro"/>
</dbReference>
<dbReference type="InterPro" id="IPR057030">
    <property type="entry name" value="TPR_Rkr-1"/>
</dbReference>
<dbReference type="Gene3D" id="1.25.10.10">
    <property type="entry name" value="Leucine-rich Repeat Variant"/>
    <property type="match status" value="1"/>
</dbReference>
<dbReference type="InterPro" id="IPR054477">
    <property type="entry name" value="LTN1_E3_ligase_6th"/>
</dbReference>
<evidence type="ECO:0000259" key="1">
    <source>
        <dbReference type="Pfam" id="PF01323"/>
    </source>
</evidence>
<dbReference type="Pfam" id="PF22999">
    <property type="entry name" value="LTN1_E3_ligase_6th"/>
    <property type="match status" value="1"/>
</dbReference>
<dbReference type="InterPro" id="IPR001853">
    <property type="entry name" value="DSBA-like_thioredoxin_dom"/>
</dbReference>
<feature type="domain" description="E3 ubiquitin-protein ligase listerin HEAT repeat region" evidence="3">
    <location>
        <begin position="1235"/>
        <end position="1447"/>
    </location>
</feature>
<feature type="domain" description="E3 ubiquitin-protein ligase listerin N-terminal" evidence="2">
    <location>
        <begin position="51"/>
        <end position="361"/>
    </location>
</feature>
<dbReference type="GO" id="GO:1901170">
    <property type="term" value="P:naphthalene catabolic process"/>
    <property type="evidence" value="ECO:0007669"/>
    <property type="project" value="InterPro"/>
</dbReference>